<keyword evidence="2" id="KW-0963">Cytoplasm</keyword>
<evidence type="ECO:0000256" key="7">
    <source>
        <dbReference type="ARBA" id="ARBA00023163"/>
    </source>
</evidence>
<evidence type="ECO:0000256" key="3">
    <source>
        <dbReference type="ARBA" id="ARBA00022553"/>
    </source>
</evidence>
<dbReference type="PANTHER" id="PTHR48111">
    <property type="entry name" value="REGULATOR OF RPOS"/>
    <property type="match status" value="1"/>
</dbReference>
<evidence type="ECO:0000256" key="1">
    <source>
        <dbReference type="ARBA" id="ARBA00004496"/>
    </source>
</evidence>
<evidence type="ECO:0000256" key="9">
    <source>
        <dbReference type="PROSITE-ProRule" id="PRU01091"/>
    </source>
</evidence>
<keyword evidence="7" id="KW-0804">Transcription</keyword>
<evidence type="ECO:0000256" key="2">
    <source>
        <dbReference type="ARBA" id="ARBA00022490"/>
    </source>
</evidence>
<keyword evidence="4" id="KW-0902">Two-component regulatory system</keyword>
<evidence type="ECO:0000256" key="4">
    <source>
        <dbReference type="ARBA" id="ARBA00023012"/>
    </source>
</evidence>
<evidence type="ECO:0000256" key="5">
    <source>
        <dbReference type="ARBA" id="ARBA00023015"/>
    </source>
</evidence>
<evidence type="ECO:0000313" key="13">
    <source>
        <dbReference type="Proteomes" id="UP000305874"/>
    </source>
</evidence>
<dbReference type="PROSITE" id="PS51755">
    <property type="entry name" value="OMPR_PHOB"/>
    <property type="match status" value="1"/>
</dbReference>
<dbReference type="InterPro" id="IPR001867">
    <property type="entry name" value="OmpR/PhoB-type_DNA-bd"/>
</dbReference>
<dbReference type="SMART" id="SM00862">
    <property type="entry name" value="Trans_reg_C"/>
    <property type="match status" value="1"/>
</dbReference>
<evidence type="ECO:0000256" key="6">
    <source>
        <dbReference type="ARBA" id="ARBA00023125"/>
    </source>
</evidence>
<keyword evidence="3 8" id="KW-0597">Phosphoprotein</keyword>
<dbReference type="Pfam" id="PF00072">
    <property type="entry name" value="Response_reg"/>
    <property type="match status" value="1"/>
</dbReference>
<dbReference type="AlphaFoldDB" id="A0A5S3Z1W9"/>
<dbReference type="Proteomes" id="UP000305874">
    <property type="component" value="Unassembled WGS sequence"/>
</dbReference>
<comment type="subcellular location">
    <subcellularLocation>
        <location evidence="1">Cytoplasm</location>
    </subcellularLocation>
</comment>
<comment type="caution">
    <text evidence="12">The sequence shown here is derived from an EMBL/GenBank/DDBJ whole genome shotgun (WGS) entry which is preliminary data.</text>
</comment>
<dbReference type="GO" id="GO:0000987">
    <property type="term" value="F:cis-regulatory region sequence-specific DNA binding"/>
    <property type="evidence" value="ECO:0007669"/>
    <property type="project" value="UniProtKB-ARBA"/>
</dbReference>
<protein>
    <submittedName>
        <fullName evidence="12">DNA-binding response regulator</fullName>
    </submittedName>
</protein>
<organism evidence="12 13">
    <name type="scientific">Pseudoalteromonas ruthenica</name>
    <dbReference type="NCBI Taxonomy" id="151081"/>
    <lineage>
        <taxon>Bacteria</taxon>
        <taxon>Pseudomonadati</taxon>
        <taxon>Pseudomonadota</taxon>
        <taxon>Gammaproteobacteria</taxon>
        <taxon>Alteromonadales</taxon>
        <taxon>Pseudoalteromonadaceae</taxon>
        <taxon>Pseudoalteromonas</taxon>
    </lineage>
</organism>
<dbReference type="SMART" id="SM00448">
    <property type="entry name" value="REC"/>
    <property type="match status" value="1"/>
</dbReference>
<sequence length="231" mass="26284">MRSTILLVDDEQEIRRFIRLALKAENFDCLEASSVEAALKQVHNAMPDLVILDLGLPDADGFTVLRKIREASRLPVLVLSARDQEREKIKLLEGGANDYLTKPFSVKELLARIKVLLRDIRPVARNLTLDFGTLKIDVQSRKVYLSEQLIPLTNKEYAVLYTLAEHAQKLVNQQDLLAQIWGASHEHDSHYLRIVVSQLRKKLADDASAPTYIETHPGVGYRFLLHPKQTQ</sequence>
<feature type="domain" description="Response regulatory" evidence="10">
    <location>
        <begin position="4"/>
        <end position="117"/>
    </location>
</feature>
<reference evidence="12 13" key="1">
    <citation type="submission" date="2017-12" db="EMBL/GenBank/DDBJ databases">
        <authorList>
            <person name="Paulsen S."/>
            <person name="Gram L.K."/>
        </authorList>
    </citation>
    <scope>NUCLEOTIDE SEQUENCE [LARGE SCALE GENOMIC DNA]</scope>
    <source>
        <strain evidence="12 13">S2897</strain>
    </source>
</reference>
<feature type="DNA-binding region" description="OmpR/PhoB-type" evidence="9">
    <location>
        <begin position="126"/>
        <end position="225"/>
    </location>
</feature>
<dbReference type="RefSeq" id="WP_138548889.1">
    <property type="nucleotide sequence ID" value="NZ_CP023396.1"/>
</dbReference>
<evidence type="ECO:0000256" key="8">
    <source>
        <dbReference type="PROSITE-ProRule" id="PRU00169"/>
    </source>
</evidence>
<evidence type="ECO:0000259" key="11">
    <source>
        <dbReference type="PROSITE" id="PS51755"/>
    </source>
</evidence>
<dbReference type="GO" id="GO:0042802">
    <property type="term" value="F:identical protein binding"/>
    <property type="evidence" value="ECO:0007669"/>
    <property type="project" value="UniProtKB-ARBA"/>
</dbReference>
<dbReference type="Gene3D" id="1.10.10.10">
    <property type="entry name" value="Winged helix-like DNA-binding domain superfamily/Winged helix DNA-binding domain"/>
    <property type="match status" value="1"/>
</dbReference>
<dbReference type="InterPro" id="IPR011006">
    <property type="entry name" value="CheY-like_superfamily"/>
</dbReference>
<dbReference type="EMBL" id="PNCG01000018">
    <property type="protein sequence ID" value="TMP85820.1"/>
    <property type="molecule type" value="Genomic_DNA"/>
</dbReference>
<dbReference type="GO" id="GO:0045893">
    <property type="term" value="P:positive regulation of DNA-templated transcription"/>
    <property type="evidence" value="ECO:0007669"/>
    <property type="project" value="UniProtKB-ARBA"/>
</dbReference>
<keyword evidence="5" id="KW-0805">Transcription regulation</keyword>
<accession>A0A5S3Z1W9</accession>
<dbReference type="PROSITE" id="PS50110">
    <property type="entry name" value="RESPONSE_REGULATORY"/>
    <property type="match status" value="1"/>
</dbReference>
<dbReference type="InterPro" id="IPR001789">
    <property type="entry name" value="Sig_transdc_resp-reg_receiver"/>
</dbReference>
<dbReference type="GO" id="GO:0005829">
    <property type="term" value="C:cytosol"/>
    <property type="evidence" value="ECO:0007669"/>
    <property type="project" value="TreeGrafter"/>
</dbReference>
<dbReference type="CDD" id="cd00383">
    <property type="entry name" value="trans_reg_C"/>
    <property type="match status" value="1"/>
</dbReference>
<dbReference type="InterPro" id="IPR036388">
    <property type="entry name" value="WH-like_DNA-bd_sf"/>
</dbReference>
<proteinExistence type="predicted"/>
<keyword evidence="6 9" id="KW-0238">DNA-binding</keyword>
<dbReference type="FunFam" id="3.40.50.2300:FF:000021">
    <property type="entry name" value="Two-component system response regulator KdpE"/>
    <property type="match status" value="1"/>
</dbReference>
<dbReference type="Gene3D" id="6.10.250.690">
    <property type="match status" value="1"/>
</dbReference>
<dbReference type="GO" id="GO:0000156">
    <property type="term" value="F:phosphorelay response regulator activity"/>
    <property type="evidence" value="ECO:0007669"/>
    <property type="project" value="TreeGrafter"/>
</dbReference>
<evidence type="ECO:0000313" key="12">
    <source>
        <dbReference type="EMBL" id="TMP85820.1"/>
    </source>
</evidence>
<dbReference type="PANTHER" id="PTHR48111:SF50">
    <property type="entry name" value="KDP OPERON TRANSCRIPTIONAL REGULATORY PROTEIN KDPE"/>
    <property type="match status" value="1"/>
</dbReference>
<reference evidence="13" key="2">
    <citation type="submission" date="2019-06" db="EMBL/GenBank/DDBJ databases">
        <title>Co-occurence of chitin degradation, pigmentation and bioactivity in marine Pseudoalteromonas.</title>
        <authorList>
            <person name="Sonnenschein E.C."/>
            <person name="Bech P.K."/>
        </authorList>
    </citation>
    <scope>NUCLEOTIDE SEQUENCE [LARGE SCALE GENOMIC DNA]</scope>
    <source>
        <strain evidence="13">S2897</strain>
    </source>
</reference>
<dbReference type="SUPFAM" id="SSF52172">
    <property type="entry name" value="CheY-like"/>
    <property type="match status" value="1"/>
</dbReference>
<name>A0A5S3Z1W9_9GAMM</name>
<dbReference type="Gene3D" id="3.40.50.2300">
    <property type="match status" value="1"/>
</dbReference>
<feature type="modified residue" description="4-aspartylphosphate" evidence="8">
    <location>
        <position position="53"/>
    </location>
</feature>
<dbReference type="InterPro" id="IPR039420">
    <property type="entry name" value="WalR-like"/>
</dbReference>
<gene>
    <name evidence="12" type="ORF">CWC05_16535</name>
</gene>
<feature type="domain" description="OmpR/PhoB-type" evidence="11">
    <location>
        <begin position="126"/>
        <end position="225"/>
    </location>
</feature>
<dbReference type="Pfam" id="PF00486">
    <property type="entry name" value="Trans_reg_C"/>
    <property type="match status" value="1"/>
</dbReference>
<dbReference type="GO" id="GO:0032993">
    <property type="term" value="C:protein-DNA complex"/>
    <property type="evidence" value="ECO:0007669"/>
    <property type="project" value="TreeGrafter"/>
</dbReference>
<evidence type="ECO:0000259" key="10">
    <source>
        <dbReference type="PROSITE" id="PS50110"/>
    </source>
</evidence>